<dbReference type="FunFam" id="3.40.50.300:FF:000205">
    <property type="entry name" value="ABC transporter B family member 4"/>
    <property type="match status" value="1"/>
</dbReference>
<feature type="transmembrane region" description="Helical" evidence="9">
    <location>
        <begin position="263"/>
        <end position="287"/>
    </location>
</feature>
<dbReference type="PANTHER" id="PTHR43394:SF27">
    <property type="entry name" value="ATP-DEPENDENT TRANSLOCASE ABCB1-LIKE"/>
    <property type="match status" value="1"/>
</dbReference>
<comment type="caution">
    <text evidence="12">The sequence shown here is derived from an EMBL/GenBank/DDBJ whole genome shotgun (WGS) entry which is preliminary data.</text>
</comment>
<evidence type="ECO:0000256" key="8">
    <source>
        <dbReference type="ARBA" id="ARBA00023136"/>
    </source>
</evidence>
<accession>A0AAV2SZ94</accession>
<keyword evidence="6" id="KW-0067">ATP-binding</keyword>
<feature type="transmembrane region" description="Helical" evidence="9">
    <location>
        <begin position="910"/>
        <end position="935"/>
    </location>
</feature>
<evidence type="ECO:0000256" key="6">
    <source>
        <dbReference type="ARBA" id="ARBA00022840"/>
    </source>
</evidence>
<dbReference type="GO" id="GO:0005743">
    <property type="term" value="C:mitochondrial inner membrane"/>
    <property type="evidence" value="ECO:0007669"/>
    <property type="project" value="TreeGrafter"/>
</dbReference>
<evidence type="ECO:0000313" key="13">
    <source>
        <dbReference type="Proteomes" id="UP001497525"/>
    </source>
</evidence>
<keyword evidence="5" id="KW-0547">Nucleotide-binding</keyword>
<evidence type="ECO:0000256" key="1">
    <source>
        <dbReference type="ARBA" id="ARBA00004141"/>
    </source>
</evidence>
<dbReference type="InterPro" id="IPR036640">
    <property type="entry name" value="ABC1_TM_sf"/>
</dbReference>
<dbReference type="InterPro" id="IPR003439">
    <property type="entry name" value="ABC_transporter-like_ATP-bd"/>
</dbReference>
<evidence type="ECO:0000256" key="7">
    <source>
        <dbReference type="ARBA" id="ARBA00022989"/>
    </source>
</evidence>
<keyword evidence="7 9" id="KW-1133">Transmembrane helix</keyword>
<dbReference type="Pfam" id="PF00664">
    <property type="entry name" value="ABC_membrane"/>
    <property type="match status" value="2"/>
</dbReference>
<evidence type="ECO:0000259" key="10">
    <source>
        <dbReference type="PROSITE" id="PS50893"/>
    </source>
</evidence>
<name>A0AAV2SZ94_CALDB</name>
<dbReference type="FunFam" id="3.40.50.300:FF:000251">
    <property type="entry name" value="ABC transporter B family member 19"/>
    <property type="match status" value="1"/>
</dbReference>
<feature type="transmembrane region" description="Helical" evidence="9">
    <location>
        <begin position="84"/>
        <end position="105"/>
    </location>
</feature>
<comment type="subcellular location">
    <subcellularLocation>
        <location evidence="1">Membrane</location>
        <topology evidence="1">Multi-pass membrane protein</topology>
    </subcellularLocation>
</comment>
<evidence type="ECO:0000256" key="5">
    <source>
        <dbReference type="ARBA" id="ARBA00022741"/>
    </source>
</evidence>
<dbReference type="EMBL" id="CAXLJL010000068">
    <property type="protein sequence ID" value="CAL5130523.1"/>
    <property type="molecule type" value="Genomic_DNA"/>
</dbReference>
<feature type="transmembrane region" description="Helical" evidence="9">
    <location>
        <begin position="41"/>
        <end position="64"/>
    </location>
</feature>
<feature type="transmembrane region" description="Helical" evidence="9">
    <location>
        <begin position="166"/>
        <end position="184"/>
    </location>
</feature>
<proteinExistence type="inferred from homology"/>
<dbReference type="InterPro" id="IPR017871">
    <property type="entry name" value="ABC_transporter-like_CS"/>
</dbReference>
<dbReference type="AlphaFoldDB" id="A0AAV2SZ94"/>
<feature type="transmembrane region" description="Helical" evidence="9">
    <location>
        <begin position="804"/>
        <end position="822"/>
    </location>
</feature>
<feature type="transmembrane region" description="Helical" evidence="9">
    <location>
        <begin position="190"/>
        <end position="209"/>
    </location>
</feature>
<dbReference type="Gene3D" id="1.20.1560.10">
    <property type="entry name" value="ABC transporter type 1, transmembrane domain"/>
    <property type="match status" value="2"/>
</dbReference>
<feature type="domain" description="ABC transmembrane type-1" evidence="11">
    <location>
        <begin position="44"/>
        <end position="326"/>
    </location>
</feature>
<dbReference type="PROSITE" id="PS00211">
    <property type="entry name" value="ABC_TRANSPORTER_1"/>
    <property type="match status" value="2"/>
</dbReference>
<dbReference type="CDD" id="cd18577">
    <property type="entry name" value="ABC_6TM_Pgp_ABCB1_D1_like"/>
    <property type="match status" value="1"/>
</dbReference>
<organism evidence="12 13">
    <name type="scientific">Calicophoron daubneyi</name>
    <name type="common">Rumen fluke</name>
    <name type="synonym">Paramphistomum daubneyi</name>
    <dbReference type="NCBI Taxonomy" id="300641"/>
    <lineage>
        <taxon>Eukaryota</taxon>
        <taxon>Metazoa</taxon>
        <taxon>Spiralia</taxon>
        <taxon>Lophotrochozoa</taxon>
        <taxon>Platyhelminthes</taxon>
        <taxon>Trematoda</taxon>
        <taxon>Digenea</taxon>
        <taxon>Plagiorchiida</taxon>
        <taxon>Pronocephalata</taxon>
        <taxon>Paramphistomoidea</taxon>
        <taxon>Paramphistomidae</taxon>
        <taxon>Calicophoron</taxon>
    </lineage>
</organism>
<dbReference type="PANTHER" id="PTHR43394">
    <property type="entry name" value="ATP-DEPENDENT PERMEASE MDL1, MITOCHONDRIAL"/>
    <property type="match status" value="1"/>
</dbReference>
<feature type="transmembrane region" description="Helical" evidence="9">
    <location>
        <begin position="728"/>
        <end position="753"/>
    </location>
</feature>
<dbReference type="SUPFAM" id="SSF52540">
    <property type="entry name" value="P-loop containing nucleoside triphosphate hydrolases"/>
    <property type="match status" value="2"/>
</dbReference>
<evidence type="ECO:0000256" key="3">
    <source>
        <dbReference type="ARBA" id="ARBA00022448"/>
    </source>
</evidence>
<evidence type="ECO:0000259" key="11">
    <source>
        <dbReference type="PROSITE" id="PS50929"/>
    </source>
</evidence>
<gene>
    <name evidence="12" type="ORF">CDAUBV1_LOCUS2587</name>
</gene>
<evidence type="ECO:0000256" key="2">
    <source>
        <dbReference type="ARBA" id="ARBA00007577"/>
    </source>
</evidence>
<dbReference type="GO" id="GO:0090374">
    <property type="term" value="P:oligopeptide export from mitochondrion"/>
    <property type="evidence" value="ECO:0007669"/>
    <property type="project" value="TreeGrafter"/>
</dbReference>
<feature type="domain" description="ABC transmembrane type-1" evidence="11">
    <location>
        <begin position="688"/>
        <end position="971"/>
    </location>
</feature>
<dbReference type="InterPro" id="IPR011527">
    <property type="entry name" value="ABC1_TM_dom"/>
</dbReference>
<comment type="similarity">
    <text evidence="2">Belongs to the ABC transporter superfamily. ABCB family. Multidrug resistance exporter (TC 3.A.1.201) subfamily.</text>
</comment>
<keyword evidence="4 9" id="KW-0812">Transmembrane</keyword>
<dbReference type="PROSITE" id="PS50929">
    <property type="entry name" value="ABC_TM1F"/>
    <property type="match status" value="2"/>
</dbReference>
<feature type="domain" description="ABC transporter" evidence="10">
    <location>
        <begin position="360"/>
        <end position="596"/>
    </location>
</feature>
<dbReference type="GO" id="GO:0016887">
    <property type="term" value="F:ATP hydrolysis activity"/>
    <property type="evidence" value="ECO:0007669"/>
    <property type="project" value="InterPro"/>
</dbReference>
<dbReference type="InterPro" id="IPR039421">
    <property type="entry name" value="Type_1_exporter"/>
</dbReference>
<dbReference type="InterPro" id="IPR027417">
    <property type="entry name" value="P-loop_NTPase"/>
</dbReference>
<dbReference type="Gene3D" id="3.40.50.300">
    <property type="entry name" value="P-loop containing nucleotide triphosphate hydrolases"/>
    <property type="match status" value="2"/>
</dbReference>
<dbReference type="GO" id="GO:0005524">
    <property type="term" value="F:ATP binding"/>
    <property type="evidence" value="ECO:0007669"/>
    <property type="project" value="UniProtKB-KW"/>
</dbReference>
<dbReference type="GO" id="GO:0015421">
    <property type="term" value="F:ABC-type oligopeptide transporter activity"/>
    <property type="evidence" value="ECO:0007669"/>
    <property type="project" value="TreeGrafter"/>
</dbReference>
<keyword evidence="8 9" id="KW-0472">Membrane</keyword>
<feature type="domain" description="ABC transporter" evidence="10">
    <location>
        <begin position="1005"/>
        <end position="1247"/>
    </location>
</feature>
<dbReference type="SUPFAM" id="SSF90123">
    <property type="entry name" value="ABC transporter transmembrane region"/>
    <property type="match status" value="2"/>
</dbReference>
<dbReference type="PROSITE" id="PS50893">
    <property type="entry name" value="ABC_TRANSPORTER_2"/>
    <property type="match status" value="2"/>
</dbReference>
<keyword evidence="3" id="KW-0813">Transport</keyword>
<protein>
    <submittedName>
        <fullName evidence="12">Uncharacterized protein</fullName>
    </submittedName>
</protein>
<feature type="transmembrane region" description="Helical" evidence="9">
    <location>
        <begin position="299"/>
        <end position="325"/>
    </location>
</feature>
<evidence type="ECO:0000256" key="4">
    <source>
        <dbReference type="ARBA" id="ARBA00022692"/>
    </source>
</evidence>
<reference evidence="12" key="1">
    <citation type="submission" date="2024-06" db="EMBL/GenBank/DDBJ databases">
        <authorList>
            <person name="Liu X."/>
            <person name="Lenzi L."/>
            <person name="Haldenby T S."/>
            <person name="Uol C."/>
        </authorList>
    </citation>
    <scope>NUCLEOTIDE SEQUENCE</scope>
</reference>
<dbReference type="CDD" id="cd18578">
    <property type="entry name" value="ABC_6TM_Pgp_ABCB1_D2_like"/>
    <property type="match status" value="1"/>
</dbReference>
<feature type="transmembrane region" description="Helical" evidence="9">
    <location>
        <begin position="828"/>
        <end position="847"/>
    </location>
</feature>
<dbReference type="SMART" id="SM00382">
    <property type="entry name" value="AAA"/>
    <property type="match status" value="2"/>
</dbReference>
<sequence length="1252" mass="138539">MTKKPDMGDKEDADKKASDENEYPPINFFKLFRSANAIEKILTIFGCLCSALVGAGLPASVLIFREMVNDMIPKFNPNIIDRMLYFYIGLALLMLILSFCQMLALQYSSKRQARRLRQLYLKAVVRQDVPWFDTHPAGELINTLSENIFNIEQGIGSKLGESVQNMVGFVTGITIGFVIDYRLAGVAFATLPIVVGSLSLFGITGKYFVQKELAAYSKASSITNEVLTAIRTVVAFGGEKRETKRYSNELKEAKIVAIRKSTVFGGLTGLVSCVMFCTAALVFWYGIKRMVDDKIPPGNVITVFINIIFGSALLGFAVANFQYFVNAVTSGRNVLGTIDRIPPIDKNKPGLVLKHFEGNVTFKDVSFAYPTRPDVKVLQNFNLTIRPGQTVALVGPSGSGKSTVVHLLQRFYDATEGQVLVEGEDICNLDLKAHRYQLGCVQQEPILFEGTIAENIGLGKIGATQEEIVQAATIANAHNFIMGLPQGYETRIGELGVGMSGGEKQRIAIARALIRQPKILLLDEATSALDTQSERTVQEALDRASFGRTVIVVAHRLTTIRNADMIVVLEDGIIRETGDHEKLMALNGLYAAMVRNQGEDSARADSEEEEKMEEKDTYAGLRTNELERIRTRSETAEHDLADTISVKSRETRASKKRSEQLLSKWERMKNSTIARLFRVNRPEMLYLIGGTIASLCTGATDPVFALLYAELFDVFQDPEHMQQRINTISAIMAGVGVFRLLVELARGYLFGVAGERLVERMRKTLFATILQQEIGWFDRSENQAGMLTATLSTEASKLAQATGFQLGVMSTSVILIAVSLAVAFFYSWAITLVILAFFPLLVLGGYFQMRIQYGSKDEFHNSHALSIAQEAINADRTMTSFGLEDYFCTRFDEATKDLVKSRLKATVAYAFVYGLSLAVPNFSFCATFSLGNYLMQKQFISMSDLFRVYIVFSVGSSAIGRTASIAPDTKQAIAAAGKMFSLIDRVPAIIANVGDLPEEPFKGRIDFKHVYFRYPTRREVRAIKNFTHTIQPGQTVALVGQSGCGKSTLVQLLERFYDVSEHGPDSGIFLDGMDIRRIAPVWIRKQIGLVQQEPTLFDVSLRENIAYGDNSRELDMDEIVEAARLANIHDFIESLPEKYETPAGKSGSQLSGGQKQRIAIARALIRKPTLLLLDEATSALDTENERIVQEALDAAMKLRTSIVVAHRLSTIENADLIVVIQNGQKIESGTAAELLHAKGAFYRLHHAQGKNQ</sequence>
<evidence type="ECO:0000313" key="12">
    <source>
        <dbReference type="EMBL" id="CAL5130523.1"/>
    </source>
</evidence>
<dbReference type="Pfam" id="PF00005">
    <property type="entry name" value="ABC_tran"/>
    <property type="match status" value="2"/>
</dbReference>
<feature type="transmembrane region" description="Helical" evidence="9">
    <location>
        <begin position="685"/>
        <end position="708"/>
    </location>
</feature>
<dbReference type="Proteomes" id="UP001497525">
    <property type="component" value="Unassembled WGS sequence"/>
</dbReference>
<dbReference type="CDD" id="cd03249">
    <property type="entry name" value="ABC_MTABC3_MDL1_MDL2"/>
    <property type="match status" value="2"/>
</dbReference>
<evidence type="ECO:0000256" key="9">
    <source>
        <dbReference type="SAM" id="Phobius"/>
    </source>
</evidence>
<dbReference type="InterPro" id="IPR003593">
    <property type="entry name" value="AAA+_ATPase"/>
</dbReference>